<dbReference type="Gene3D" id="3.30.2140.10">
    <property type="entry name" value="Arylamine N-acetyltransferase"/>
    <property type="match status" value="1"/>
</dbReference>
<dbReference type="Proteomes" id="UP000301309">
    <property type="component" value="Unassembled WGS sequence"/>
</dbReference>
<organism evidence="1 2">
    <name type="scientific">Streptomyces violaceusniger</name>
    <dbReference type="NCBI Taxonomy" id="68280"/>
    <lineage>
        <taxon>Bacteria</taxon>
        <taxon>Bacillati</taxon>
        <taxon>Actinomycetota</taxon>
        <taxon>Actinomycetes</taxon>
        <taxon>Kitasatosporales</taxon>
        <taxon>Streptomycetaceae</taxon>
        <taxon>Streptomyces</taxon>
        <taxon>Streptomyces violaceusniger group</taxon>
    </lineage>
</organism>
<gene>
    <name evidence="1" type="ORF">SVIO_020820</name>
</gene>
<proteinExistence type="predicted"/>
<dbReference type="InterPro" id="IPR038765">
    <property type="entry name" value="Papain-like_cys_pep_sf"/>
</dbReference>
<evidence type="ECO:0000313" key="2">
    <source>
        <dbReference type="Proteomes" id="UP000301309"/>
    </source>
</evidence>
<evidence type="ECO:0000313" key="1">
    <source>
        <dbReference type="EMBL" id="GDY51459.1"/>
    </source>
</evidence>
<name>A0A4D4L087_STRVO</name>
<dbReference type="EMBL" id="BJHW01000001">
    <property type="protein sequence ID" value="GDY51459.1"/>
    <property type="molecule type" value="Genomic_DNA"/>
</dbReference>
<dbReference type="SUPFAM" id="SSF54001">
    <property type="entry name" value="Cysteine proteinases"/>
    <property type="match status" value="1"/>
</dbReference>
<dbReference type="AlphaFoldDB" id="A0A4D4L087"/>
<reference evidence="1 2" key="1">
    <citation type="journal article" date="2020" name="Int. J. Syst. Evol. Microbiol.">
        <title>Reclassification of Streptomyces castelarensis and Streptomyces sporoclivatus as later heterotypic synonyms of Streptomyces antimycoticus.</title>
        <authorList>
            <person name="Komaki H."/>
            <person name="Tamura T."/>
        </authorList>
    </citation>
    <scope>NUCLEOTIDE SEQUENCE [LARGE SCALE GENOMIC DNA]</scope>
    <source>
        <strain evidence="1 2">NBRC 13459</strain>
    </source>
</reference>
<comment type="caution">
    <text evidence="1">The sequence shown here is derived from an EMBL/GenBank/DDBJ whole genome shotgun (WGS) entry which is preliminary data.</text>
</comment>
<accession>A0A4D4L087</accession>
<sequence>MTHSMFDVAKYLRRIGVEGTPPPTLDTLRHLHKRHLMAVPYDNSTAPTGSRPRAT</sequence>
<keyword evidence="2" id="KW-1185">Reference proteome</keyword>
<protein>
    <submittedName>
        <fullName evidence="1">Uncharacterized protein</fullName>
    </submittedName>
</protein>